<evidence type="ECO:0000256" key="4">
    <source>
        <dbReference type="ARBA" id="ARBA00023125"/>
    </source>
</evidence>
<sequence length="184" mass="21396">MPSCAIPTCKNVVGLQKKKDGITFHVFPADEKRKTEWTKIIQRARLEEFWKPSKRSVVCSMHFDDKYFYETKRGFRRLRKGAFPNKHLAMATTASELCIETSKNASPVQSNSEIGDVNISDLDYIFDTPKKAKLRSQLRSKKLISILRGWEVGRARDVRFVFGHSARHVNTVERGFWFFLYSEE</sequence>
<dbReference type="AlphaFoldDB" id="A0A8S3X990"/>
<evidence type="ECO:0000256" key="5">
    <source>
        <dbReference type="PROSITE-ProRule" id="PRU00309"/>
    </source>
</evidence>
<dbReference type="GO" id="GO:0043565">
    <property type="term" value="F:sequence-specific DNA binding"/>
    <property type="evidence" value="ECO:0007669"/>
    <property type="project" value="InterPro"/>
</dbReference>
<feature type="domain" description="THAP-type" evidence="6">
    <location>
        <begin position="1"/>
        <end position="87"/>
    </location>
</feature>
<dbReference type="Proteomes" id="UP000691718">
    <property type="component" value="Unassembled WGS sequence"/>
</dbReference>
<keyword evidence="2 5" id="KW-0863">Zinc-finger</keyword>
<keyword evidence="4 5" id="KW-0238">DNA-binding</keyword>
<dbReference type="EMBL" id="CAJQZP010001037">
    <property type="protein sequence ID" value="CAG5011725.1"/>
    <property type="molecule type" value="Genomic_DNA"/>
</dbReference>
<dbReference type="SMART" id="SM00980">
    <property type="entry name" value="THAP"/>
    <property type="match status" value="1"/>
</dbReference>
<protein>
    <submittedName>
        <fullName evidence="7">(apollo) hypothetical protein</fullName>
    </submittedName>
</protein>
<reference evidence="7" key="1">
    <citation type="submission" date="2021-04" db="EMBL/GenBank/DDBJ databases">
        <authorList>
            <person name="Tunstrom K."/>
        </authorList>
    </citation>
    <scope>NUCLEOTIDE SEQUENCE</scope>
</reference>
<dbReference type="InterPro" id="IPR026516">
    <property type="entry name" value="THAP1/10"/>
</dbReference>
<dbReference type="Pfam" id="PF05485">
    <property type="entry name" value="THAP"/>
    <property type="match status" value="1"/>
</dbReference>
<keyword evidence="3" id="KW-0862">Zinc</keyword>
<proteinExistence type="predicted"/>
<dbReference type="PROSITE" id="PS50950">
    <property type="entry name" value="ZF_THAP"/>
    <property type="match status" value="1"/>
</dbReference>
<evidence type="ECO:0000313" key="7">
    <source>
        <dbReference type="EMBL" id="CAG5011725.1"/>
    </source>
</evidence>
<dbReference type="PANTHER" id="PTHR46600:SF11">
    <property type="entry name" value="THAP DOMAIN-CONTAINING PROTEIN 10"/>
    <property type="match status" value="1"/>
</dbReference>
<dbReference type="GO" id="GO:0008270">
    <property type="term" value="F:zinc ion binding"/>
    <property type="evidence" value="ECO:0007669"/>
    <property type="project" value="UniProtKB-KW"/>
</dbReference>
<name>A0A8S3X990_PARAO</name>
<evidence type="ECO:0000313" key="8">
    <source>
        <dbReference type="Proteomes" id="UP000691718"/>
    </source>
</evidence>
<dbReference type="PANTHER" id="PTHR46600">
    <property type="entry name" value="THAP DOMAIN-CONTAINING"/>
    <property type="match status" value="1"/>
</dbReference>
<accession>A0A8S3X990</accession>
<keyword evidence="1" id="KW-0479">Metal-binding</keyword>
<evidence type="ECO:0000256" key="1">
    <source>
        <dbReference type="ARBA" id="ARBA00022723"/>
    </source>
</evidence>
<dbReference type="SMART" id="SM00692">
    <property type="entry name" value="DM3"/>
    <property type="match status" value="1"/>
</dbReference>
<organism evidence="7 8">
    <name type="scientific">Parnassius apollo</name>
    <name type="common">Apollo butterfly</name>
    <name type="synonym">Papilio apollo</name>
    <dbReference type="NCBI Taxonomy" id="110799"/>
    <lineage>
        <taxon>Eukaryota</taxon>
        <taxon>Metazoa</taxon>
        <taxon>Ecdysozoa</taxon>
        <taxon>Arthropoda</taxon>
        <taxon>Hexapoda</taxon>
        <taxon>Insecta</taxon>
        <taxon>Pterygota</taxon>
        <taxon>Neoptera</taxon>
        <taxon>Endopterygota</taxon>
        <taxon>Lepidoptera</taxon>
        <taxon>Glossata</taxon>
        <taxon>Ditrysia</taxon>
        <taxon>Papilionoidea</taxon>
        <taxon>Papilionidae</taxon>
        <taxon>Parnassiinae</taxon>
        <taxon>Parnassini</taxon>
        <taxon>Parnassius</taxon>
        <taxon>Parnassius</taxon>
    </lineage>
</organism>
<gene>
    <name evidence="7" type="ORF">PAPOLLO_LOCUS15646</name>
</gene>
<evidence type="ECO:0000259" key="6">
    <source>
        <dbReference type="PROSITE" id="PS50950"/>
    </source>
</evidence>
<comment type="caution">
    <text evidence="7">The sequence shown here is derived from an EMBL/GenBank/DDBJ whole genome shotgun (WGS) entry which is preliminary data.</text>
</comment>
<evidence type="ECO:0000256" key="2">
    <source>
        <dbReference type="ARBA" id="ARBA00022771"/>
    </source>
</evidence>
<keyword evidence="8" id="KW-1185">Reference proteome</keyword>
<evidence type="ECO:0000256" key="3">
    <source>
        <dbReference type="ARBA" id="ARBA00022833"/>
    </source>
</evidence>
<dbReference type="InterPro" id="IPR006612">
    <property type="entry name" value="THAP_Znf"/>
</dbReference>
<dbReference type="OrthoDB" id="7312725at2759"/>